<name>A0A0M3K2L9_ANISI</name>
<dbReference type="OrthoDB" id="5512at2759"/>
<evidence type="ECO:0000313" key="8">
    <source>
        <dbReference type="EMBL" id="VDK52818.1"/>
    </source>
</evidence>
<proteinExistence type="inferred from homology"/>
<dbReference type="PANTHER" id="PTHR10639:SF7">
    <property type="entry name" value="CLATHRIN LIGHT CHAIN"/>
    <property type="match status" value="1"/>
</dbReference>
<dbReference type="AlphaFoldDB" id="A0A0M3K2L9"/>
<sequence>MSDPVADFLAREQNVLADIDGAPVPDVANMTAADARTTAAAPSLPDDTVLVEPPPIDNGVSATMNNGISHFTTTANRSSNWDPTPFFTSTQPAAAFTSVSATDHRAKCHDDFHDFEHLNGGGDSGVDLSALDAMNNLAGGAQVVPQIRSSASATPSPLTINSMPKIEPEKIRKWREEHKILLEKKDEAEEKKKIEMRAAAKKELDEWYAQREEQLNKTKIANRKAESEILADRDACEEGAEWDRIAKLCEFNAKNSKNTTDVSRLRSILLQLKSHKPSSN</sequence>
<dbReference type="GO" id="GO:0030672">
    <property type="term" value="C:synaptic vesicle membrane"/>
    <property type="evidence" value="ECO:0007669"/>
    <property type="project" value="TreeGrafter"/>
</dbReference>
<evidence type="ECO:0000256" key="2">
    <source>
        <dbReference type="ARBA" id="ARBA00005263"/>
    </source>
</evidence>
<accession>A0A0M3K2L9</accession>
<feature type="coiled-coil region" evidence="7">
    <location>
        <begin position="171"/>
        <end position="228"/>
    </location>
</feature>
<comment type="function">
    <text evidence="6">Clathrin is the major protein of the polyhedral coat of coated pits and vesicles.</text>
</comment>
<comment type="subcellular location">
    <subcellularLocation>
        <location evidence="1 6">Cytoplasmic vesicle membrane</location>
        <topology evidence="1 6">Peripheral membrane protein</topology>
        <orientation evidence="1 6">Cytoplasmic side</orientation>
    </subcellularLocation>
    <subcellularLocation>
        <location evidence="6">Membrane</location>
        <location evidence="6">Coated pit</location>
        <topology evidence="6">Peripheral membrane protein</topology>
        <orientation evidence="6">Cytoplasmic side</orientation>
    </subcellularLocation>
    <text evidence="6">Cytoplasmic face of coated pits and vesicles.</text>
</comment>
<dbReference type="GO" id="GO:0030130">
    <property type="term" value="C:clathrin coat of trans-Golgi network vesicle"/>
    <property type="evidence" value="ECO:0007669"/>
    <property type="project" value="InterPro"/>
</dbReference>
<dbReference type="GO" id="GO:0099631">
    <property type="term" value="C:postsynaptic endocytic zone cytoplasmic component"/>
    <property type="evidence" value="ECO:0007669"/>
    <property type="project" value="TreeGrafter"/>
</dbReference>
<keyword evidence="7" id="KW-0175">Coiled coil</keyword>
<keyword evidence="4 6" id="KW-0168">Coated pit</keyword>
<dbReference type="GO" id="GO:0006886">
    <property type="term" value="P:intracellular protein transport"/>
    <property type="evidence" value="ECO:0007669"/>
    <property type="project" value="InterPro"/>
</dbReference>
<dbReference type="PANTHER" id="PTHR10639">
    <property type="entry name" value="CLATHRIN LIGHT CHAIN"/>
    <property type="match status" value="1"/>
</dbReference>
<evidence type="ECO:0000256" key="3">
    <source>
        <dbReference type="ARBA" id="ARBA00023136"/>
    </source>
</evidence>
<organism evidence="10">
    <name type="scientific">Anisakis simplex</name>
    <name type="common">Herring worm</name>
    <dbReference type="NCBI Taxonomy" id="6269"/>
    <lineage>
        <taxon>Eukaryota</taxon>
        <taxon>Metazoa</taxon>
        <taxon>Ecdysozoa</taxon>
        <taxon>Nematoda</taxon>
        <taxon>Chromadorea</taxon>
        <taxon>Rhabditida</taxon>
        <taxon>Spirurina</taxon>
        <taxon>Ascaridomorpha</taxon>
        <taxon>Ascaridoidea</taxon>
        <taxon>Anisakidae</taxon>
        <taxon>Anisakis</taxon>
        <taxon>Anisakis simplex complex</taxon>
    </lineage>
</organism>
<dbReference type="InterPro" id="IPR000996">
    <property type="entry name" value="Clathrin_L-chain"/>
</dbReference>
<dbReference type="WBParaSite" id="ASIM_0001517201-mRNA-1">
    <property type="protein sequence ID" value="ASIM_0001517201-mRNA-1"/>
    <property type="gene ID" value="ASIM_0001517201"/>
</dbReference>
<dbReference type="Pfam" id="PF01086">
    <property type="entry name" value="Clathrin_lg_ch"/>
    <property type="match status" value="1"/>
</dbReference>
<keyword evidence="5 6" id="KW-0968">Cytoplasmic vesicle</keyword>
<evidence type="ECO:0000256" key="1">
    <source>
        <dbReference type="ARBA" id="ARBA00004180"/>
    </source>
</evidence>
<keyword evidence="3 6" id="KW-0472">Membrane</keyword>
<protein>
    <recommendedName>
        <fullName evidence="6">Clathrin light chain</fullName>
    </recommendedName>
</protein>
<reference evidence="10" key="1">
    <citation type="submission" date="2017-02" db="UniProtKB">
        <authorList>
            <consortium name="WormBaseParasite"/>
        </authorList>
    </citation>
    <scope>IDENTIFICATION</scope>
</reference>
<evidence type="ECO:0000256" key="5">
    <source>
        <dbReference type="ARBA" id="ARBA00023329"/>
    </source>
</evidence>
<dbReference type="GO" id="GO:0032050">
    <property type="term" value="F:clathrin heavy chain binding"/>
    <property type="evidence" value="ECO:0007669"/>
    <property type="project" value="TreeGrafter"/>
</dbReference>
<dbReference type="GO" id="GO:0072583">
    <property type="term" value="P:clathrin-dependent endocytosis"/>
    <property type="evidence" value="ECO:0007669"/>
    <property type="project" value="TreeGrafter"/>
</dbReference>
<reference evidence="8 9" key="2">
    <citation type="submission" date="2018-11" db="EMBL/GenBank/DDBJ databases">
        <authorList>
            <consortium name="Pathogen Informatics"/>
        </authorList>
    </citation>
    <scope>NUCLEOTIDE SEQUENCE [LARGE SCALE GENOMIC DNA]</scope>
</reference>
<comment type="similarity">
    <text evidence="2 6">Belongs to the clathrin light chain family.</text>
</comment>
<dbReference type="GO" id="GO:0005198">
    <property type="term" value="F:structural molecule activity"/>
    <property type="evidence" value="ECO:0007669"/>
    <property type="project" value="InterPro"/>
</dbReference>
<evidence type="ECO:0000313" key="9">
    <source>
        <dbReference type="Proteomes" id="UP000267096"/>
    </source>
</evidence>
<evidence type="ECO:0000313" key="10">
    <source>
        <dbReference type="WBParaSite" id="ASIM_0001517201-mRNA-1"/>
    </source>
</evidence>
<keyword evidence="9" id="KW-1185">Reference proteome</keyword>
<gene>
    <name evidence="8" type="ORF">ASIM_LOCUS14582</name>
</gene>
<dbReference type="GO" id="GO:0030132">
    <property type="term" value="C:clathrin coat of coated pit"/>
    <property type="evidence" value="ECO:0007669"/>
    <property type="project" value="InterPro"/>
</dbReference>
<evidence type="ECO:0000256" key="7">
    <source>
        <dbReference type="SAM" id="Coils"/>
    </source>
</evidence>
<evidence type="ECO:0000256" key="6">
    <source>
        <dbReference type="RuleBase" id="RU363137"/>
    </source>
</evidence>
<evidence type="ECO:0000256" key="4">
    <source>
        <dbReference type="ARBA" id="ARBA00023176"/>
    </source>
</evidence>
<dbReference type="EMBL" id="UYRR01031824">
    <property type="protein sequence ID" value="VDK52818.1"/>
    <property type="molecule type" value="Genomic_DNA"/>
</dbReference>
<dbReference type="Proteomes" id="UP000267096">
    <property type="component" value="Unassembled WGS sequence"/>
</dbReference>